<name>A0A7T6Z398_9BACI</name>
<dbReference type="PANTHER" id="PTHR42951">
    <property type="entry name" value="METALLO-BETA-LACTAMASE DOMAIN-CONTAINING"/>
    <property type="match status" value="1"/>
</dbReference>
<dbReference type="GO" id="GO:0016787">
    <property type="term" value="F:hydrolase activity"/>
    <property type="evidence" value="ECO:0007669"/>
    <property type="project" value="UniProtKB-KW"/>
</dbReference>
<dbReference type="Proteomes" id="UP000595823">
    <property type="component" value="Chromosome"/>
</dbReference>
<evidence type="ECO:0000313" key="2">
    <source>
        <dbReference type="EMBL" id="QQK76135.1"/>
    </source>
</evidence>
<dbReference type="SUPFAM" id="SSF56281">
    <property type="entry name" value="Metallo-hydrolase/oxidoreductase"/>
    <property type="match status" value="1"/>
</dbReference>
<evidence type="ECO:0000313" key="3">
    <source>
        <dbReference type="Proteomes" id="UP000595823"/>
    </source>
</evidence>
<dbReference type="InterPro" id="IPR036866">
    <property type="entry name" value="RibonucZ/Hydroxyglut_hydro"/>
</dbReference>
<organism evidence="2 3">
    <name type="scientific">Salicibibacter cibarius</name>
    <dbReference type="NCBI Taxonomy" id="2743000"/>
    <lineage>
        <taxon>Bacteria</taxon>
        <taxon>Bacillati</taxon>
        <taxon>Bacillota</taxon>
        <taxon>Bacilli</taxon>
        <taxon>Bacillales</taxon>
        <taxon>Bacillaceae</taxon>
        <taxon>Salicibibacter</taxon>
    </lineage>
</organism>
<dbReference type="InterPro" id="IPR001279">
    <property type="entry name" value="Metallo-B-lactamas"/>
</dbReference>
<gene>
    <name evidence="2" type="ORF">HUG15_11585</name>
</gene>
<dbReference type="AlphaFoldDB" id="A0A7T6Z398"/>
<keyword evidence="2" id="KW-0378">Hydrolase</keyword>
<feature type="domain" description="Metallo-beta-lactamase" evidence="1">
    <location>
        <begin position="20"/>
        <end position="192"/>
    </location>
</feature>
<dbReference type="PANTHER" id="PTHR42951:SF17">
    <property type="entry name" value="METALLO-BETA-LACTAMASE DOMAIN-CONTAINING PROTEIN"/>
    <property type="match status" value="1"/>
</dbReference>
<reference evidence="2 3" key="1">
    <citation type="submission" date="2020-06" db="EMBL/GenBank/DDBJ databases">
        <title>Genomic analysis of Salicibibacter sp. NKC5-3.</title>
        <authorList>
            <person name="Oh Y.J."/>
        </authorList>
    </citation>
    <scope>NUCLEOTIDE SEQUENCE [LARGE SCALE GENOMIC DNA]</scope>
    <source>
        <strain evidence="2 3">NKC5-3</strain>
    </source>
</reference>
<accession>A0A7T6Z398</accession>
<dbReference type="Gene3D" id="3.60.15.10">
    <property type="entry name" value="Ribonuclease Z/Hydroxyacylglutathione hydrolase-like"/>
    <property type="match status" value="1"/>
</dbReference>
<dbReference type="EMBL" id="CP054705">
    <property type="protein sequence ID" value="QQK76135.1"/>
    <property type="molecule type" value="Genomic_DNA"/>
</dbReference>
<dbReference type="RefSeq" id="WP_200128758.1">
    <property type="nucleotide sequence ID" value="NZ_CP054705.1"/>
</dbReference>
<dbReference type="Pfam" id="PF00753">
    <property type="entry name" value="Lactamase_B"/>
    <property type="match status" value="1"/>
</dbReference>
<sequence>MKRIQLSKHIVKLEYNFGLKISVWIVKLRGGVVLVDTGIGMMKRSIMKQIGKEGALQRIVLTHGHPDHIGALDAILKEKPVPVSLHESEIPYVLGEKPYPGRKKPQKPSGSGHLEAFHDRFTEDTGLTIHQTPGHSPGHTAFYHVEDDVFIAGDAFMSKKGTLTKPMAAFTANMDEAVRSGREALENVNPTIVSICHGKDVHF</sequence>
<dbReference type="SMART" id="SM00849">
    <property type="entry name" value="Lactamase_B"/>
    <property type="match status" value="1"/>
</dbReference>
<dbReference type="KEGG" id="scia:HUG15_11585"/>
<dbReference type="CDD" id="cd07721">
    <property type="entry name" value="yflN-like_MBL-fold"/>
    <property type="match status" value="1"/>
</dbReference>
<proteinExistence type="predicted"/>
<evidence type="ECO:0000259" key="1">
    <source>
        <dbReference type="SMART" id="SM00849"/>
    </source>
</evidence>
<keyword evidence="3" id="KW-1185">Reference proteome</keyword>
<dbReference type="InterPro" id="IPR050855">
    <property type="entry name" value="NDM-1-like"/>
</dbReference>
<protein>
    <submittedName>
        <fullName evidence="2">MBL fold metallo-hydrolase</fullName>
    </submittedName>
</protein>